<keyword evidence="1" id="KW-0175">Coiled coil</keyword>
<accession>A0A922D132</accession>
<evidence type="ECO:0000313" key="5">
    <source>
        <dbReference type="EMBL" id="KAG6672612.1"/>
    </source>
</evidence>
<evidence type="ECO:0000259" key="4">
    <source>
        <dbReference type="PROSITE" id="PS51774"/>
    </source>
</evidence>
<name>A0A922D132_CARIL</name>
<evidence type="ECO:0000313" key="6">
    <source>
        <dbReference type="Proteomes" id="UP000811246"/>
    </source>
</evidence>
<dbReference type="Proteomes" id="UP000811246">
    <property type="component" value="Chromosome 16"/>
</dbReference>
<protein>
    <recommendedName>
        <fullName evidence="4">NAB domain-containing protein</fullName>
    </recommendedName>
</protein>
<dbReference type="EMBL" id="CM031840">
    <property type="protein sequence ID" value="KAG6672612.1"/>
    <property type="molecule type" value="Genomic_DNA"/>
</dbReference>
<sequence length="380" mass="43612">MLSALSSPVERWVNSIIMGLWEGDMTTEKIASSFSTSDDQNEANPTPRGRSSFRESRSKPSWLLSTLSDLDARMMTLTMKTVVEDNTGDTFRQRAESYYQKRPQLIALLQDLYNGYITLSDRYIQTLAKSHRSNSSRISAVDFDKSDLEEEDGVTNVFDSDAESSLSYQQPPQIMLDGYGTSVGDAIVADLVIKNVEYDILQHEMGVIEQRSSESSRKIDLQKSLLEVLESERLILLNENARLRYRVNALVDENKGLASESILMKRKASELARCVLKMREGHRVFMLNRRIEDLQAQIYGLEKRNKEYYEQLVQRDQRVKECTGKKNVVEDVVVDDCSKREKQPNLRLKKGSIRGKKGHGWWKRFKNMDLFFCGLDLSCT</sequence>
<feature type="region of interest" description="Disordered" evidence="3">
    <location>
        <begin position="33"/>
        <end position="57"/>
    </location>
</feature>
<dbReference type="GO" id="GO:0003779">
    <property type="term" value="F:actin binding"/>
    <property type="evidence" value="ECO:0007669"/>
    <property type="project" value="InterPro"/>
</dbReference>
<evidence type="ECO:0000256" key="3">
    <source>
        <dbReference type="SAM" id="MobiDB-lite"/>
    </source>
</evidence>
<evidence type="ECO:0000256" key="1">
    <source>
        <dbReference type="ARBA" id="ARBA00023054"/>
    </source>
</evidence>
<dbReference type="PANTHER" id="PTHR32258">
    <property type="entry name" value="PROTEIN NETWORKED 4A"/>
    <property type="match status" value="1"/>
</dbReference>
<evidence type="ECO:0000256" key="2">
    <source>
        <dbReference type="ARBA" id="ARBA00038006"/>
    </source>
</evidence>
<reference evidence="5" key="1">
    <citation type="submission" date="2021-01" db="EMBL/GenBank/DDBJ databases">
        <authorList>
            <person name="Lovell J.T."/>
            <person name="Bentley N."/>
            <person name="Bhattarai G."/>
            <person name="Jenkins J.W."/>
            <person name="Sreedasyam A."/>
            <person name="Alarcon Y."/>
            <person name="Bock C."/>
            <person name="Boston L."/>
            <person name="Carlson J."/>
            <person name="Cervantes K."/>
            <person name="Clermont K."/>
            <person name="Krom N."/>
            <person name="Kubenka K."/>
            <person name="Mamidi S."/>
            <person name="Mattison C."/>
            <person name="Monteros M."/>
            <person name="Pisani C."/>
            <person name="Plott C."/>
            <person name="Rajasekar S."/>
            <person name="Rhein H.S."/>
            <person name="Rohla C."/>
            <person name="Song M."/>
            <person name="Hilaire R.S."/>
            <person name="Shu S."/>
            <person name="Wells L."/>
            <person name="Wang X."/>
            <person name="Webber J."/>
            <person name="Heerema R.J."/>
            <person name="Klein P."/>
            <person name="Conner P."/>
            <person name="Grauke L."/>
            <person name="Grimwood J."/>
            <person name="Schmutz J."/>
            <person name="Randall J.J."/>
        </authorList>
    </citation>
    <scope>NUCLEOTIDE SEQUENCE</scope>
    <source>
        <tissue evidence="5">Leaf</tissue>
    </source>
</reference>
<comment type="similarity">
    <text evidence="2">Belongs to the NET family.</text>
</comment>
<gene>
    <name evidence="5" type="ORF">I3842_16G067300</name>
</gene>
<proteinExistence type="inferred from homology"/>
<dbReference type="PANTHER" id="PTHR32258:SF26">
    <property type="entry name" value="KINASE INTERACTING (KIP1-LIKE) FAMILY PROTEIN"/>
    <property type="match status" value="1"/>
</dbReference>
<dbReference type="AlphaFoldDB" id="A0A922D132"/>
<organism evidence="5 6">
    <name type="scientific">Carya illinoinensis</name>
    <name type="common">Pecan</name>
    <dbReference type="NCBI Taxonomy" id="32201"/>
    <lineage>
        <taxon>Eukaryota</taxon>
        <taxon>Viridiplantae</taxon>
        <taxon>Streptophyta</taxon>
        <taxon>Embryophyta</taxon>
        <taxon>Tracheophyta</taxon>
        <taxon>Spermatophyta</taxon>
        <taxon>Magnoliopsida</taxon>
        <taxon>eudicotyledons</taxon>
        <taxon>Gunneridae</taxon>
        <taxon>Pentapetalae</taxon>
        <taxon>rosids</taxon>
        <taxon>fabids</taxon>
        <taxon>Fagales</taxon>
        <taxon>Juglandaceae</taxon>
        <taxon>Carya</taxon>
    </lineage>
</organism>
<dbReference type="InterPro" id="IPR011684">
    <property type="entry name" value="NAB"/>
</dbReference>
<feature type="compositionally biased region" description="Polar residues" evidence="3">
    <location>
        <begin position="33"/>
        <end position="44"/>
    </location>
</feature>
<dbReference type="PROSITE" id="PS51774">
    <property type="entry name" value="NAB"/>
    <property type="match status" value="1"/>
</dbReference>
<feature type="domain" description="NAB" evidence="4">
    <location>
        <begin position="46"/>
        <end position="130"/>
    </location>
</feature>
<dbReference type="InterPro" id="IPR051861">
    <property type="entry name" value="NET_actin-binding_domain"/>
</dbReference>
<comment type="caution">
    <text evidence="5">The sequence shown here is derived from an EMBL/GenBank/DDBJ whole genome shotgun (WGS) entry which is preliminary data.</text>
</comment>
<dbReference type="Pfam" id="PF07765">
    <property type="entry name" value="KIP1"/>
    <property type="match status" value="1"/>
</dbReference>